<name>A0AAW7Q788_9BACT</name>
<gene>
    <name evidence="1" type="ORF">PJV88_09830</name>
</gene>
<dbReference type="AlphaFoldDB" id="A0AAW7Q788"/>
<comment type="caution">
    <text evidence="1">The sequence shown here is derived from an EMBL/GenBank/DDBJ whole genome shotgun (WGS) entry which is preliminary data.</text>
</comment>
<evidence type="ECO:0000313" key="2">
    <source>
        <dbReference type="Proteomes" id="UP001170713"/>
    </source>
</evidence>
<accession>A0AAW7Q788</accession>
<sequence>MFGWFIKKKQKAKRKITYVCKHCKLSCETCVTMFCYACYSNSGNPCPRCGKTNQMQVEEKILTKDYVTPIKNKK</sequence>
<evidence type="ECO:0000313" key="1">
    <source>
        <dbReference type="EMBL" id="MDN5114927.1"/>
    </source>
</evidence>
<dbReference type="Proteomes" id="UP001170713">
    <property type="component" value="Unassembled WGS sequence"/>
</dbReference>
<proteinExistence type="predicted"/>
<dbReference type="EMBL" id="JAQJJC010000017">
    <property type="protein sequence ID" value="MDN5114927.1"/>
    <property type="molecule type" value="Genomic_DNA"/>
</dbReference>
<reference evidence="1" key="2">
    <citation type="submission" date="2023-01" db="EMBL/GenBank/DDBJ databases">
        <authorList>
            <person name="Uljanovas D."/>
        </authorList>
    </citation>
    <scope>NUCLEOTIDE SEQUENCE</scope>
    <source>
        <strain evidence="1">W48</strain>
    </source>
</reference>
<organism evidence="1 2">
    <name type="scientific">Aliarcobacter butzleri</name>
    <dbReference type="NCBI Taxonomy" id="28197"/>
    <lineage>
        <taxon>Bacteria</taxon>
        <taxon>Pseudomonadati</taxon>
        <taxon>Campylobacterota</taxon>
        <taxon>Epsilonproteobacteria</taxon>
        <taxon>Campylobacterales</taxon>
        <taxon>Arcobacteraceae</taxon>
        <taxon>Aliarcobacter</taxon>
    </lineage>
</organism>
<reference evidence="1" key="1">
    <citation type="journal article" date="2023" name="Microorganisms">
        <title>Genomic Characterization of Arcobacter butzleri Strains Isolated from Various Sources in Lithuania.</title>
        <authorList>
            <person name="Uljanovas D."/>
            <person name="Golz G."/>
            <person name="Fleischmann S."/>
            <person name="Kudirkiene E."/>
            <person name="Kasetiene N."/>
            <person name="Grineviciene A."/>
            <person name="Tamuleviciene E."/>
            <person name="Aksomaitiene J."/>
            <person name="Alter T."/>
            <person name="Malakauskas M."/>
        </authorList>
    </citation>
    <scope>NUCLEOTIDE SEQUENCE</scope>
    <source>
        <strain evidence="1">W48</strain>
    </source>
</reference>
<dbReference type="RefSeq" id="WP_014468460.1">
    <property type="nucleotide sequence ID" value="NZ_JAKKOY010000014.1"/>
</dbReference>
<protein>
    <submittedName>
        <fullName evidence="1">Uncharacterized protein</fullName>
    </submittedName>
</protein>